<dbReference type="CDD" id="cd05233">
    <property type="entry name" value="SDR_c"/>
    <property type="match status" value="1"/>
</dbReference>
<dbReference type="EMBL" id="QYAC01000004">
    <property type="protein sequence ID" value="MBL3679415.1"/>
    <property type="molecule type" value="Genomic_DNA"/>
</dbReference>
<evidence type="ECO:0000256" key="2">
    <source>
        <dbReference type="ARBA" id="ARBA00023002"/>
    </source>
</evidence>
<dbReference type="InterPro" id="IPR023985">
    <property type="entry name" value="SDR_subfam_1"/>
</dbReference>
<sequence>MNTLAGKTAVITGGGRGQGRSHALKLAGAGANIVVTDLATPSMETIEYALSSAEDLAETARQVEALGGRVLALQADVRSTADMERVADATMSEFGRIDIVLANAAVHGVHEASYLIDDASWETMIDVNLTGVFKTARAMIPHMIAGGAGGSLVFTSSVDGLRGAPSWGHYGAAKAGLVNLMKTLAMELSTHRIRVNTVHPTGVNTPMADMVATAAVPALERWASATDRANLFSDVYVVEPSDISNAIAWLVSDEARYVTGVALPVDAGYTTKH</sequence>
<dbReference type="Proteomes" id="UP001645859">
    <property type="component" value="Unassembled WGS sequence"/>
</dbReference>
<dbReference type="NCBIfam" id="TIGR03971">
    <property type="entry name" value="SDR_subfam_1"/>
    <property type="match status" value="1"/>
</dbReference>
<evidence type="ECO:0000313" key="4">
    <source>
        <dbReference type="EMBL" id="MBL3679415.1"/>
    </source>
</evidence>
<name>A0ABS1SG27_9MICO</name>
<dbReference type="PRINTS" id="PR00081">
    <property type="entry name" value="GDHRDH"/>
</dbReference>
<dbReference type="InterPro" id="IPR002347">
    <property type="entry name" value="SDR_fam"/>
</dbReference>
<evidence type="ECO:0000313" key="5">
    <source>
        <dbReference type="Proteomes" id="UP001645859"/>
    </source>
</evidence>
<proteinExistence type="inferred from homology"/>
<dbReference type="InterPro" id="IPR036291">
    <property type="entry name" value="NAD(P)-bd_dom_sf"/>
</dbReference>
<dbReference type="PRINTS" id="PR00080">
    <property type="entry name" value="SDRFAMILY"/>
</dbReference>
<organism evidence="4 5">
    <name type="scientific">Leucobacter chromiireducens subsp. solipictus</name>
    <dbReference type="NCBI Taxonomy" id="398235"/>
    <lineage>
        <taxon>Bacteria</taxon>
        <taxon>Bacillati</taxon>
        <taxon>Actinomycetota</taxon>
        <taxon>Actinomycetes</taxon>
        <taxon>Micrococcales</taxon>
        <taxon>Microbacteriaceae</taxon>
        <taxon>Leucobacter</taxon>
    </lineage>
</organism>
<accession>A0ABS1SG27</accession>
<dbReference type="PANTHER" id="PTHR24321">
    <property type="entry name" value="DEHYDROGENASES, SHORT CHAIN"/>
    <property type="match status" value="1"/>
</dbReference>
<dbReference type="InterPro" id="IPR020904">
    <property type="entry name" value="Sc_DH/Rdtase_CS"/>
</dbReference>
<dbReference type="NCBIfam" id="NF009467">
    <property type="entry name" value="PRK12826.1-3"/>
    <property type="match status" value="1"/>
</dbReference>
<dbReference type="SUPFAM" id="SSF51735">
    <property type="entry name" value="NAD(P)-binding Rossmann-fold domains"/>
    <property type="match status" value="1"/>
</dbReference>
<comment type="caution">
    <text evidence="4">The sequence shown here is derived from an EMBL/GenBank/DDBJ whole genome shotgun (WGS) entry which is preliminary data.</text>
</comment>
<dbReference type="RefSeq" id="WP_202344681.1">
    <property type="nucleotide sequence ID" value="NZ_BAAAPI010000006.1"/>
</dbReference>
<keyword evidence="5" id="KW-1185">Reference proteome</keyword>
<dbReference type="PANTHER" id="PTHR24321:SF8">
    <property type="entry name" value="ESTRADIOL 17-BETA-DEHYDROGENASE 8-RELATED"/>
    <property type="match status" value="1"/>
</dbReference>
<comment type="similarity">
    <text evidence="1">Belongs to the short-chain dehydrogenases/reductases (SDR) family.</text>
</comment>
<evidence type="ECO:0000256" key="1">
    <source>
        <dbReference type="ARBA" id="ARBA00006484"/>
    </source>
</evidence>
<dbReference type="PROSITE" id="PS00061">
    <property type="entry name" value="ADH_SHORT"/>
    <property type="match status" value="1"/>
</dbReference>
<dbReference type="Pfam" id="PF13561">
    <property type="entry name" value="adh_short_C2"/>
    <property type="match status" value="1"/>
</dbReference>
<gene>
    <name evidence="4" type="ORF">D3230_08960</name>
</gene>
<evidence type="ECO:0000256" key="3">
    <source>
        <dbReference type="ARBA" id="ARBA00023027"/>
    </source>
</evidence>
<protein>
    <submittedName>
        <fullName evidence="4">NAD(P)-dependent oxidoreductase</fullName>
    </submittedName>
</protein>
<keyword evidence="3" id="KW-0520">NAD</keyword>
<dbReference type="Gene3D" id="3.40.50.720">
    <property type="entry name" value="NAD(P)-binding Rossmann-like Domain"/>
    <property type="match status" value="1"/>
</dbReference>
<reference evidence="4 5" key="1">
    <citation type="submission" date="2018-09" db="EMBL/GenBank/DDBJ databases">
        <title>Comparative genomics of Leucobacter spp.</title>
        <authorList>
            <person name="Reis A.C."/>
            <person name="Kolvenbach B.A."/>
            <person name="Corvini P.F.X."/>
            <person name="Nunes O.C."/>
        </authorList>
    </citation>
    <scope>NUCLEOTIDE SEQUENCE [LARGE SCALE GENOMIC DNA]</scope>
    <source>
        <strain evidence="4 5">TAN 31504</strain>
    </source>
</reference>
<keyword evidence="2" id="KW-0560">Oxidoreductase</keyword>